<evidence type="ECO:0000313" key="14">
    <source>
        <dbReference type="Proteomes" id="UP000734854"/>
    </source>
</evidence>
<dbReference type="AlphaFoldDB" id="A0A8J5ELC8"/>
<evidence type="ECO:0000256" key="4">
    <source>
        <dbReference type="ARBA" id="ARBA00022692"/>
    </source>
</evidence>
<evidence type="ECO:0000256" key="11">
    <source>
        <dbReference type="PROSITE-ProRule" id="PRU10141"/>
    </source>
</evidence>
<keyword evidence="4" id="KW-0812">Transmembrane</keyword>
<dbReference type="GO" id="GO:0005524">
    <property type="term" value="F:ATP binding"/>
    <property type="evidence" value="ECO:0007669"/>
    <property type="project" value="UniProtKB-UniRule"/>
</dbReference>
<keyword evidence="10" id="KW-0325">Glycoprotein</keyword>
<evidence type="ECO:0000256" key="7">
    <source>
        <dbReference type="ARBA" id="ARBA00022840"/>
    </source>
</evidence>
<dbReference type="Pfam" id="PF07714">
    <property type="entry name" value="PK_Tyr_Ser-Thr"/>
    <property type="match status" value="1"/>
</dbReference>
<dbReference type="GO" id="GO:0016020">
    <property type="term" value="C:membrane"/>
    <property type="evidence" value="ECO:0007669"/>
    <property type="project" value="UniProtKB-SubCell"/>
</dbReference>
<accession>A0A8J5ELC8</accession>
<evidence type="ECO:0000256" key="2">
    <source>
        <dbReference type="ARBA" id="ARBA00022527"/>
    </source>
</evidence>
<dbReference type="Proteomes" id="UP000734854">
    <property type="component" value="Unassembled WGS sequence"/>
</dbReference>
<dbReference type="InterPro" id="IPR011009">
    <property type="entry name" value="Kinase-like_dom_sf"/>
</dbReference>
<evidence type="ECO:0000313" key="13">
    <source>
        <dbReference type="EMBL" id="KAG6467413.1"/>
    </source>
</evidence>
<keyword evidence="9" id="KW-0472">Membrane</keyword>
<evidence type="ECO:0000256" key="10">
    <source>
        <dbReference type="ARBA" id="ARBA00023180"/>
    </source>
</evidence>
<evidence type="ECO:0000256" key="5">
    <source>
        <dbReference type="ARBA" id="ARBA00022729"/>
    </source>
</evidence>
<dbReference type="PROSITE" id="PS50011">
    <property type="entry name" value="PROTEIN_KINASE_DOM"/>
    <property type="match status" value="1"/>
</dbReference>
<keyword evidence="6 11" id="KW-0547">Nucleotide-binding</keyword>
<evidence type="ECO:0000256" key="3">
    <source>
        <dbReference type="ARBA" id="ARBA00022679"/>
    </source>
</evidence>
<dbReference type="InterPro" id="IPR000719">
    <property type="entry name" value="Prot_kinase_dom"/>
</dbReference>
<evidence type="ECO:0000256" key="6">
    <source>
        <dbReference type="ARBA" id="ARBA00022741"/>
    </source>
</evidence>
<keyword evidence="2" id="KW-0723">Serine/threonine-protein kinase</keyword>
<evidence type="ECO:0000256" key="1">
    <source>
        <dbReference type="ARBA" id="ARBA00004479"/>
    </source>
</evidence>
<dbReference type="InterPro" id="IPR045874">
    <property type="entry name" value="LRK10/LRL21-25-like"/>
</dbReference>
<keyword evidence="8" id="KW-1133">Transmembrane helix</keyword>
<protein>
    <recommendedName>
        <fullName evidence="12">Protein kinase domain-containing protein</fullName>
    </recommendedName>
</protein>
<dbReference type="PROSITE" id="PS00107">
    <property type="entry name" value="PROTEIN_KINASE_ATP"/>
    <property type="match status" value="1"/>
</dbReference>
<dbReference type="SUPFAM" id="SSF56112">
    <property type="entry name" value="Protein kinase-like (PK-like)"/>
    <property type="match status" value="1"/>
</dbReference>
<gene>
    <name evidence="13" type="ORF">ZIOFF_074771</name>
</gene>
<dbReference type="EMBL" id="JACMSC010000052">
    <property type="protein sequence ID" value="KAG6467413.1"/>
    <property type="molecule type" value="Genomic_DNA"/>
</dbReference>
<sequence>MIVWFLLGYKLWNRGVAVDLIEKFLRRQQTLMPTRYAYSELIAITRHFREKLGQGGFGSVFKGELLGDRFVAVKMLSNSKCNGDDFINEVSTLGRIHHVNVVRLVGYCSDGSKRALIYEYMPNGSLDKYIFAPNGTNGHFFTSEKLIQIAIGEWRKAKTRGIGHKANYTIAQAYAGFLGVDAVEDALVSDLALGGQADEAPDVGVRRRPGSGGRRGVCRRGVGWRRTHEMRSTWEKGSGLENDRKIEVGRRVWVFYSLPKSNDLY</sequence>
<evidence type="ECO:0000256" key="9">
    <source>
        <dbReference type="ARBA" id="ARBA00023136"/>
    </source>
</evidence>
<proteinExistence type="predicted"/>
<feature type="binding site" evidence="11">
    <location>
        <position position="74"/>
    </location>
    <ligand>
        <name>ATP</name>
        <dbReference type="ChEBI" id="CHEBI:30616"/>
    </ligand>
</feature>
<feature type="domain" description="Protein kinase" evidence="12">
    <location>
        <begin position="46"/>
        <end position="265"/>
    </location>
</feature>
<dbReference type="InterPro" id="IPR017441">
    <property type="entry name" value="Protein_kinase_ATP_BS"/>
</dbReference>
<keyword evidence="5" id="KW-0732">Signal</keyword>
<dbReference type="GO" id="GO:0004674">
    <property type="term" value="F:protein serine/threonine kinase activity"/>
    <property type="evidence" value="ECO:0007669"/>
    <property type="project" value="UniProtKB-KW"/>
</dbReference>
<keyword evidence="3" id="KW-0808">Transferase</keyword>
<dbReference type="PANTHER" id="PTHR27009">
    <property type="entry name" value="RUST RESISTANCE KINASE LR10-RELATED"/>
    <property type="match status" value="1"/>
</dbReference>
<name>A0A8J5ELC8_ZINOF</name>
<keyword evidence="14" id="KW-1185">Reference proteome</keyword>
<keyword evidence="2" id="KW-0418">Kinase</keyword>
<dbReference type="FunFam" id="3.30.200.20:FF:000178">
    <property type="entry name" value="serine/threonine-protein kinase PBS1-like"/>
    <property type="match status" value="1"/>
</dbReference>
<evidence type="ECO:0000259" key="12">
    <source>
        <dbReference type="PROSITE" id="PS50011"/>
    </source>
</evidence>
<dbReference type="InterPro" id="IPR001245">
    <property type="entry name" value="Ser-Thr/Tyr_kinase_cat_dom"/>
</dbReference>
<dbReference type="Gene3D" id="1.10.510.10">
    <property type="entry name" value="Transferase(Phosphotransferase) domain 1"/>
    <property type="match status" value="1"/>
</dbReference>
<organism evidence="13 14">
    <name type="scientific">Zingiber officinale</name>
    <name type="common">Ginger</name>
    <name type="synonym">Amomum zingiber</name>
    <dbReference type="NCBI Taxonomy" id="94328"/>
    <lineage>
        <taxon>Eukaryota</taxon>
        <taxon>Viridiplantae</taxon>
        <taxon>Streptophyta</taxon>
        <taxon>Embryophyta</taxon>
        <taxon>Tracheophyta</taxon>
        <taxon>Spermatophyta</taxon>
        <taxon>Magnoliopsida</taxon>
        <taxon>Liliopsida</taxon>
        <taxon>Zingiberales</taxon>
        <taxon>Zingiberaceae</taxon>
        <taxon>Zingiber</taxon>
    </lineage>
</organism>
<comment type="caution">
    <text evidence="13">The sequence shown here is derived from an EMBL/GenBank/DDBJ whole genome shotgun (WGS) entry which is preliminary data.</text>
</comment>
<reference evidence="13 14" key="1">
    <citation type="submission" date="2020-08" db="EMBL/GenBank/DDBJ databases">
        <title>Plant Genome Project.</title>
        <authorList>
            <person name="Zhang R.-G."/>
        </authorList>
    </citation>
    <scope>NUCLEOTIDE SEQUENCE [LARGE SCALE GENOMIC DNA]</scope>
    <source>
        <tissue evidence="13">Rhizome</tissue>
    </source>
</reference>
<evidence type="ECO:0000256" key="8">
    <source>
        <dbReference type="ARBA" id="ARBA00022989"/>
    </source>
</evidence>
<keyword evidence="7 11" id="KW-0067">ATP-binding</keyword>
<comment type="subcellular location">
    <subcellularLocation>
        <location evidence="1">Membrane</location>
        <topology evidence="1">Single-pass type I membrane protein</topology>
    </subcellularLocation>
</comment>